<keyword evidence="3" id="KW-1185">Reference proteome</keyword>
<sequence length="213" mass="24297">MYINKKRERIHNPASTPQKRNNGLENNKTKIPIKEKPNSKPTRNKTQENTRNEQTQPLDKELRTLHHYPFTLTSRTKSSPNSRTDDYIVELKKHFGFPEKETPSHFQKFIVLSTCCSSGNEFETSTFFGWGEFGSKVVKSTTALPSAWGLAPPPPLTSEEAKTSGLVDKRFYQASPEDLSIVNTRSLQELCPQEILHRPSLKEALGQPRIFKL</sequence>
<comment type="caution">
    <text evidence="2">The sequence shown here is derived from an EMBL/GenBank/DDBJ whole genome shotgun (WGS) entry which is preliminary data.</text>
</comment>
<evidence type="ECO:0000256" key="1">
    <source>
        <dbReference type="SAM" id="MobiDB-lite"/>
    </source>
</evidence>
<dbReference type="AlphaFoldDB" id="A0A822ZST7"/>
<dbReference type="EMBL" id="DUZY01000007">
    <property type="protein sequence ID" value="DAD45986.1"/>
    <property type="molecule type" value="Genomic_DNA"/>
</dbReference>
<accession>A0A822ZST7</accession>
<evidence type="ECO:0000313" key="3">
    <source>
        <dbReference type="Proteomes" id="UP000607653"/>
    </source>
</evidence>
<name>A0A822ZST7_NELNU</name>
<evidence type="ECO:0000313" key="2">
    <source>
        <dbReference type="EMBL" id="DAD45986.1"/>
    </source>
</evidence>
<organism evidence="2 3">
    <name type="scientific">Nelumbo nucifera</name>
    <name type="common">Sacred lotus</name>
    <dbReference type="NCBI Taxonomy" id="4432"/>
    <lineage>
        <taxon>Eukaryota</taxon>
        <taxon>Viridiplantae</taxon>
        <taxon>Streptophyta</taxon>
        <taxon>Embryophyta</taxon>
        <taxon>Tracheophyta</taxon>
        <taxon>Spermatophyta</taxon>
        <taxon>Magnoliopsida</taxon>
        <taxon>Proteales</taxon>
        <taxon>Nelumbonaceae</taxon>
        <taxon>Nelumbo</taxon>
    </lineage>
</organism>
<gene>
    <name evidence="2" type="ORF">HUJ06_004216</name>
</gene>
<proteinExistence type="predicted"/>
<feature type="region of interest" description="Disordered" evidence="1">
    <location>
        <begin position="1"/>
        <end position="65"/>
    </location>
</feature>
<dbReference type="Proteomes" id="UP000607653">
    <property type="component" value="Unassembled WGS sequence"/>
</dbReference>
<reference evidence="2 3" key="1">
    <citation type="journal article" date="2020" name="Mol. Biol. Evol.">
        <title>Distinct Expression and Methylation Patterns for Genes with Different Fates following a Single Whole-Genome Duplication in Flowering Plants.</title>
        <authorList>
            <person name="Shi T."/>
            <person name="Rahmani R.S."/>
            <person name="Gugger P.F."/>
            <person name="Wang M."/>
            <person name="Li H."/>
            <person name="Zhang Y."/>
            <person name="Li Z."/>
            <person name="Wang Q."/>
            <person name="Van de Peer Y."/>
            <person name="Marchal K."/>
            <person name="Chen J."/>
        </authorList>
    </citation>
    <scope>NUCLEOTIDE SEQUENCE [LARGE SCALE GENOMIC DNA]</scope>
    <source>
        <tissue evidence="2">Leaf</tissue>
    </source>
</reference>
<protein>
    <submittedName>
        <fullName evidence="2">Uncharacterized protein</fullName>
    </submittedName>
</protein>
<feature type="compositionally biased region" description="Polar residues" evidence="1">
    <location>
        <begin position="13"/>
        <end position="26"/>
    </location>
</feature>